<comment type="caution">
    <text evidence="3">The sequence shown here is derived from an EMBL/GenBank/DDBJ whole genome shotgun (WGS) entry which is preliminary data.</text>
</comment>
<feature type="region of interest" description="Disordered" evidence="1">
    <location>
        <begin position="106"/>
        <end position="160"/>
    </location>
</feature>
<evidence type="ECO:0000256" key="2">
    <source>
        <dbReference type="SAM" id="Phobius"/>
    </source>
</evidence>
<keyword evidence="2" id="KW-0472">Membrane</keyword>
<dbReference type="Proteomes" id="UP001216907">
    <property type="component" value="Unassembled WGS sequence"/>
</dbReference>
<keyword evidence="2" id="KW-0812">Transmembrane</keyword>
<dbReference type="EMBL" id="JARRAG010000001">
    <property type="protein sequence ID" value="MDG3002934.1"/>
    <property type="molecule type" value="Genomic_DNA"/>
</dbReference>
<evidence type="ECO:0008006" key="5">
    <source>
        <dbReference type="Google" id="ProtNLM"/>
    </source>
</evidence>
<name>A0ABT6F5U8_9BACT</name>
<keyword evidence="4" id="KW-1185">Reference proteome</keyword>
<accession>A0ABT6F5U8</accession>
<proteinExistence type="predicted"/>
<dbReference type="RefSeq" id="WP_277859293.1">
    <property type="nucleotide sequence ID" value="NZ_JARRAG010000001.1"/>
</dbReference>
<organism evidence="3 4">
    <name type="scientific">Paludisphaera mucosa</name>
    <dbReference type="NCBI Taxonomy" id="3030827"/>
    <lineage>
        <taxon>Bacteria</taxon>
        <taxon>Pseudomonadati</taxon>
        <taxon>Planctomycetota</taxon>
        <taxon>Planctomycetia</taxon>
        <taxon>Isosphaerales</taxon>
        <taxon>Isosphaeraceae</taxon>
        <taxon>Paludisphaera</taxon>
    </lineage>
</organism>
<feature type="transmembrane region" description="Helical" evidence="2">
    <location>
        <begin position="182"/>
        <end position="201"/>
    </location>
</feature>
<sequence>MIKGLATPPEADVQYYNVVCPLGHRVRGQRTEGYQALRCPACGEGVFVLPISPLPDPGPRVDVASGRRSVEPTGVARVVEEGPIELHDPGEATVEMADSIPHPDAEISWEDDVAPSRTTERPAGPAPAPRRPAKGRPPGRDAAPVERERETTPRGGGRRADVRQPVVAIETRSRRRSGWKPVWVFALVAMVVIGTVSLRVWRTRRQELPRVAELGRVEGIPALEAGDFDRAYQILAPAKQAVDSLGGEVEGADRIRQAADEAGLYVNLATAGLEELLDQAARSDPKKWATQFDDQYRGRGVLFDTRIKAAPDSAEKRYEIDYVVLPTEDAGSFRAGGARPERSARVDFQDFELFELAQPKVGDHVVFGARLAAVEFDSGSNAWVVRLEPKSGLFVQFHKALQALGWPEADESAAPVEAGGEK</sequence>
<keyword evidence="2" id="KW-1133">Transmembrane helix</keyword>
<gene>
    <name evidence="3" type="ORF">PZE19_04085</name>
</gene>
<reference evidence="3 4" key="1">
    <citation type="submission" date="2023-03" db="EMBL/GenBank/DDBJ databases">
        <title>Paludisphaera mucosa sp. nov. a novel planctomycete from northern fen.</title>
        <authorList>
            <person name="Ivanova A."/>
        </authorList>
    </citation>
    <scope>NUCLEOTIDE SEQUENCE [LARGE SCALE GENOMIC DNA]</scope>
    <source>
        <strain evidence="3 4">Pla2</strain>
    </source>
</reference>
<evidence type="ECO:0000256" key="1">
    <source>
        <dbReference type="SAM" id="MobiDB-lite"/>
    </source>
</evidence>
<protein>
    <recommendedName>
        <fullName evidence="5">DUF4178 domain-containing protein</fullName>
    </recommendedName>
</protein>
<evidence type="ECO:0000313" key="4">
    <source>
        <dbReference type="Proteomes" id="UP001216907"/>
    </source>
</evidence>
<feature type="compositionally biased region" description="Basic and acidic residues" evidence="1">
    <location>
        <begin position="143"/>
        <end position="160"/>
    </location>
</feature>
<evidence type="ECO:0000313" key="3">
    <source>
        <dbReference type="EMBL" id="MDG3002934.1"/>
    </source>
</evidence>